<dbReference type="EMBL" id="JAVRRF010000019">
    <property type="protein sequence ID" value="KAK5055883.1"/>
    <property type="molecule type" value="Genomic_DNA"/>
</dbReference>
<evidence type="ECO:0000256" key="1">
    <source>
        <dbReference type="ARBA" id="ARBA00005495"/>
    </source>
</evidence>
<dbReference type="Proteomes" id="UP001345691">
    <property type="component" value="Unassembled WGS sequence"/>
</dbReference>
<evidence type="ECO:0000313" key="7">
    <source>
        <dbReference type="Proteomes" id="UP001345691"/>
    </source>
</evidence>
<name>A0ABR0J4V5_9EURO</name>
<dbReference type="Gene3D" id="2.170.150.70">
    <property type="match status" value="1"/>
</dbReference>
<feature type="domain" description="CENP-V/GFA" evidence="5">
    <location>
        <begin position="11"/>
        <end position="126"/>
    </location>
</feature>
<dbReference type="PROSITE" id="PS51891">
    <property type="entry name" value="CENP_V_GFA"/>
    <property type="match status" value="1"/>
</dbReference>
<keyword evidence="7" id="KW-1185">Reference proteome</keyword>
<dbReference type="SUPFAM" id="SSF51316">
    <property type="entry name" value="Mss4-like"/>
    <property type="match status" value="1"/>
</dbReference>
<comment type="caution">
    <text evidence="6">The sequence shown here is derived from an EMBL/GenBank/DDBJ whole genome shotgun (WGS) entry which is preliminary data.</text>
</comment>
<evidence type="ECO:0000256" key="2">
    <source>
        <dbReference type="ARBA" id="ARBA00022723"/>
    </source>
</evidence>
<evidence type="ECO:0000256" key="4">
    <source>
        <dbReference type="SAM" id="MobiDB-lite"/>
    </source>
</evidence>
<feature type="region of interest" description="Disordered" evidence="4">
    <location>
        <begin position="202"/>
        <end position="240"/>
    </location>
</feature>
<proteinExistence type="inferred from homology"/>
<dbReference type="InterPro" id="IPR011057">
    <property type="entry name" value="Mss4-like_sf"/>
</dbReference>
<organism evidence="6 7">
    <name type="scientific">Exophiala sideris</name>
    <dbReference type="NCBI Taxonomy" id="1016849"/>
    <lineage>
        <taxon>Eukaryota</taxon>
        <taxon>Fungi</taxon>
        <taxon>Dikarya</taxon>
        <taxon>Ascomycota</taxon>
        <taxon>Pezizomycotina</taxon>
        <taxon>Eurotiomycetes</taxon>
        <taxon>Chaetothyriomycetidae</taxon>
        <taxon>Chaetothyriales</taxon>
        <taxon>Herpotrichiellaceae</taxon>
        <taxon>Exophiala</taxon>
    </lineage>
</organism>
<dbReference type="Pfam" id="PF04828">
    <property type="entry name" value="GFA"/>
    <property type="match status" value="1"/>
</dbReference>
<accession>A0ABR0J4V5</accession>
<comment type="similarity">
    <text evidence="1">Belongs to the Gfa family.</text>
</comment>
<feature type="compositionally biased region" description="Polar residues" evidence="4">
    <location>
        <begin position="231"/>
        <end position="240"/>
    </location>
</feature>
<dbReference type="PANTHER" id="PTHR28620">
    <property type="entry name" value="CENTROMERE PROTEIN V"/>
    <property type="match status" value="1"/>
</dbReference>
<gene>
    <name evidence="6" type="ORF">LTR69_008259</name>
</gene>
<evidence type="ECO:0000259" key="5">
    <source>
        <dbReference type="PROSITE" id="PS51891"/>
    </source>
</evidence>
<evidence type="ECO:0000256" key="3">
    <source>
        <dbReference type="ARBA" id="ARBA00022833"/>
    </source>
</evidence>
<dbReference type="PANTHER" id="PTHR28620:SF1">
    <property type="entry name" value="CENP-V_GFA DOMAIN-CONTAINING PROTEIN"/>
    <property type="match status" value="1"/>
</dbReference>
<reference evidence="6 7" key="1">
    <citation type="submission" date="2023-08" db="EMBL/GenBank/DDBJ databases">
        <title>Black Yeasts Isolated from many extreme environments.</title>
        <authorList>
            <person name="Coleine C."/>
            <person name="Stajich J.E."/>
            <person name="Selbmann L."/>
        </authorList>
    </citation>
    <scope>NUCLEOTIDE SEQUENCE [LARGE SCALE GENOMIC DNA]</scope>
    <source>
        <strain evidence="6 7">CCFEE 6328</strain>
    </source>
</reference>
<keyword evidence="3" id="KW-0862">Zinc</keyword>
<dbReference type="InterPro" id="IPR052355">
    <property type="entry name" value="CENP-V-like"/>
</dbReference>
<keyword evidence="2" id="KW-0479">Metal-binding</keyword>
<protein>
    <recommendedName>
        <fullName evidence="5">CENP-V/GFA domain-containing protein</fullName>
    </recommendedName>
</protein>
<sequence length="240" mass="27016">MSTPTQAKHTFVGSCHCGFIKYTAAVPLTDPPTASRCNCTICLKQGYTGIRSVQQDFTLLSPESVSQVKDYQMKSKDIHKYFCGTCGIHVWSEGEFVYEGKKYPLFTINILTLDQPQEGLDLSKFKIQPEGCSMARGVLVKTSLFRVSRVDGWHLVSPGALELKGFYDRQFNNRSISLIVARNSFYMFLLLHVLEKQLTAGSKKVKKQPQERREVLPPPPEFRHRKCAEGGSNTRLGFVG</sequence>
<evidence type="ECO:0000313" key="6">
    <source>
        <dbReference type="EMBL" id="KAK5055883.1"/>
    </source>
</evidence>
<dbReference type="InterPro" id="IPR006913">
    <property type="entry name" value="CENP-V/GFA"/>
</dbReference>